<dbReference type="Proteomes" id="UP001180845">
    <property type="component" value="Unassembled WGS sequence"/>
</dbReference>
<reference evidence="2" key="1">
    <citation type="submission" date="2023-07" db="EMBL/GenBank/DDBJ databases">
        <title>Sequencing the genomes of 1000 actinobacteria strains.</title>
        <authorList>
            <person name="Klenk H.-P."/>
        </authorList>
    </citation>
    <scope>NUCLEOTIDE SEQUENCE</scope>
    <source>
        <strain evidence="2">DSM 45977</strain>
    </source>
</reference>
<evidence type="ECO:0000256" key="1">
    <source>
        <dbReference type="SAM" id="MobiDB-lite"/>
    </source>
</evidence>
<organism evidence="2 3">
    <name type="scientific">Haloactinomyces albus</name>
    <dbReference type="NCBI Taxonomy" id="1352928"/>
    <lineage>
        <taxon>Bacteria</taxon>
        <taxon>Bacillati</taxon>
        <taxon>Actinomycetota</taxon>
        <taxon>Actinomycetes</taxon>
        <taxon>Actinopolysporales</taxon>
        <taxon>Actinopolysporaceae</taxon>
        <taxon>Haloactinomyces</taxon>
    </lineage>
</organism>
<protein>
    <submittedName>
        <fullName evidence="2">Uncharacterized protein (TIGR02678 family)</fullName>
    </submittedName>
</protein>
<sequence length="412" mass="44558">MSMRGTAVPGFDELGDIEAANVVRCARVLLRRPLLHPGGPDGDLLPMLYRQREVLQEVFDTLLGYRLSVQRRFARLYKAGSGADTTRGVSLSPRGYAYFALTLATLTGLGRQVLLSRLVGDIRAAAVESGIEVTDDPADRRALTAALRHLVSLGVLSETEGTVSTLAGDPTAEALITIDTDLLGQLVAGPLATATDADDLITRANIARRTDTGEPSTELAVRRRLVEDPVVHYSDLPAEQAAWLRSNHAGEAGVLERYFGLVSETRREGMVVTDPADYLTDVVFPGPGTVARIALLALPSLLERGRPRQDGKHAVTWHDLKEVCGDLVESHPAAWSRRATEDPDEPVRSVTALLHRLGVLSRHDFPEGPRWLVSPAAHRWVPHPDATPAPARESGPPSPQPPGLTLFDELEG</sequence>
<gene>
    <name evidence="2" type="ORF">JOF55_001015</name>
</gene>
<dbReference type="AlphaFoldDB" id="A0AAE4CKK3"/>
<dbReference type="RefSeq" id="WP_310270281.1">
    <property type="nucleotide sequence ID" value="NZ_JAVDXW010000001.1"/>
</dbReference>
<feature type="region of interest" description="Disordered" evidence="1">
    <location>
        <begin position="382"/>
        <end position="412"/>
    </location>
</feature>
<evidence type="ECO:0000313" key="3">
    <source>
        <dbReference type="Proteomes" id="UP001180845"/>
    </source>
</evidence>
<accession>A0AAE4CKK3</accession>
<dbReference type="EMBL" id="JAVDXW010000001">
    <property type="protein sequence ID" value="MDR7300834.1"/>
    <property type="molecule type" value="Genomic_DNA"/>
</dbReference>
<keyword evidence="3" id="KW-1185">Reference proteome</keyword>
<evidence type="ECO:0000313" key="2">
    <source>
        <dbReference type="EMBL" id="MDR7300834.1"/>
    </source>
</evidence>
<comment type="caution">
    <text evidence="2">The sequence shown here is derived from an EMBL/GenBank/DDBJ whole genome shotgun (WGS) entry which is preliminary data.</text>
</comment>
<dbReference type="InterPro" id="IPR013494">
    <property type="entry name" value="CHP02678"/>
</dbReference>
<name>A0AAE4CKK3_9ACTN</name>
<dbReference type="Pfam" id="PF09661">
    <property type="entry name" value="DUF2398"/>
    <property type="match status" value="1"/>
</dbReference>
<proteinExistence type="predicted"/>
<dbReference type="NCBIfam" id="TIGR02678">
    <property type="entry name" value="TIGR02678 family protein"/>
    <property type="match status" value="1"/>
</dbReference>